<organism evidence="1 2">
    <name type="scientific">Phaseolus angularis</name>
    <name type="common">Azuki bean</name>
    <name type="synonym">Vigna angularis</name>
    <dbReference type="NCBI Taxonomy" id="3914"/>
    <lineage>
        <taxon>Eukaryota</taxon>
        <taxon>Viridiplantae</taxon>
        <taxon>Streptophyta</taxon>
        <taxon>Embryophyta</taxon>
        <taxon>Tracheophyta</taxon>
        <taxon>Spermatophyta</taxon>
        <taxon>Magnoliopsida</taxon>
        <taxon>eudicotyledons</taxon>
        <taxon>Gunneridae</taxon>
        <taxon>Pentapetalae</taxon>
        <taxon>rosids</taxon>
        <taxon>fabids</taxon>
        <taxon>Fabales</taxon>
        <taxon>Fabaceae</taxon>
        <taxon>Papilionoideae</taxon>
        <taxon>50 kb inversion clade</taxon>
        <taxon>NPAAA clade</taxon>
        <taxon>indigoferoid/millettioid clade</taxon>
        <taxon>Phaseoleae</taxon>
        <taxon>Vigna</taxon>
    </lineage>
</organism>
<sequence>MRQTIPIQSSHIKVQPLLFLMPQAIPISSSHISIESLSFPPATSNTNLFISFFSYFHCTQKIQRTKSTILPTSNTDPYFFVIFIPRPRGRRNEGAAALPAWTTSPAMLLAAMGRCDGDGDVVDKSCRE</sequence>
<reference evidence="2" key="1">
    <citation type="journal article" date="2015" name="Proc. Natl. Acad. Sci. U.S.A.">
        <title>Genome sequencing of adzuki bean (Vigna angularis) provides insight into high starch and low fat accumulation and domestication.</title>
        <authorList>
            <person name="Yang K."/>
            <person name="Tian Z."/>
            <person name="Chen C."/>
            <person name="Luo L."/>
            <person name="Zhao B."/>
            <person name="Wang Z."/>
            <person name="Yu L."/>
            <person name="Li Y."/>
            <person name="Sun Y."/>
            <person name="Li W."/>
            <person name="Chen Y."/>
            <person name="Li Y."/>
            <person name="Zhang Y."/>
            <person name="Ai D."/>
            <person name="Zhao J."/>
            <person name="Shang C."/>
            <person name="Ma Y."/>
            <person name="Wu B."/>
            <person name="Wang M."/>
            <person name="Gao L."/>
            <person name="Sun D."/>
            <person name="Zhang P."/>
            <person name="Guo F."/>
            <person name="Wang W."/>
            <person name="Li Y."/>
            <person name="Wang J."/>
            <person name="Varshney R.K."/>
            <person name="Wang J."/>
            <person name="Ling H.Q."/>
            <person name="Wan P."/>
        </authorList>
    </citation>
    <scope>NUCLEOTIDE SEQUENCE</scope>
    <source>
        <strain evidence="2">cv. Jingnong 6</strain>
    </source>
</reference>
<gene>
    <name evidence="1" type="ORF">LR48_Vigan08g206000</name>
</gene>
<name>A0A0L9V8B2_PHAAN</name>
<accession>A0A0L9V8B2</accession>
<evidence type="ECO:0000313" key="2">
    <source>
        <dbReference type="Proteomes" id="UP000053144"/>
    </source>
</evidence>
<proteinExistence type="predicted"/>
<dbReference type="Proteomes" id="UP000053144">
    <property type="component" value="Chromosome 8"/>
</dbReference>
<dbReference type="AlphaFoldDB" id="A0A0L9V8B2"/>
<protein>
    <submittedName>
        <fullName evidence="1">Uncharacterized protein</fullName>
    </submittedName>
</protein>
<dbReference type="Gramene" id="KOM51233">
    <property type="protein sequence ID" value="KOM51233"/>
    <property type="gene ID" value="LR48_Vigan08g206000"/>
</dbReference>
<evidence type="ECO:0000313" key="1">
    <source>
        <dbReference type="EMBL" id="KOM51233.1"/>
    </source>
</evidence>
<dbReference type="EMBL" id="CM003378">
    <property type="protein sequence ID" value="KOM51233.1"/>
    <property type="molecule type" value="Genomic_DNA"/>
</dbReference>